<evidence type="ECO:0000256" key="1">
    <source>
        <dbReference type="ARBA" id="ARBA00004127"/>
    </source>
</evidence>
<proteinExistence type="predicted"/>
<dbReference type="InterPro" id="IPR019402">
    <property type="entry name" value="CWH43_N"/>
</dbReference>
<feature type="transmembrane region" description="Helical" evidence="5">
    <location>
        <begin position="163"/>
        <end position="188"/>
    </location>
</feature>
<dbReference type="OrthoDB" id="10032492at2759"/>
<dbReference type="Pfam" id="PF10277">
    <property type="entry name" value="Frag1"/>
    <property type="match status" value="1"/>
</dbReference>
<dbReference type="PANTHER" id="PTHR21324:SF2">
    <property type="entry name" value="EG:22E5.9 PROTEIN"/>
    <property type="match status" value="1"/>
</dbReference>
<keyword evidence="3 5" id="KW-1133">Transmembrane helix</keyword>
<dbReference type="AlphaFoldDB" id="A0A0H2R7K0"/>
<evidence type="ECO:0000313" key="7">
    <source>
        <dbReference type="EMBL" id="KLO07849.1"/>
    </source>
</evidence>
<feature type="transmembrane region" description="Helical" evidence="5">
    <location>
        <begin position="129"/>
        <end position="151"/>
    </location>
</feature>
<dbReference type="InParanoid" id="A0A0H2R7K0"/>
<evidence type="ECO:0000259" key="6">
    <source>
        <dbReference type="Pfam" id="PF10277"/>
    </source>
</evidence>
<feature type="transmembrane region" description="Helical" evidence="5">
    <location>
        <begin position="57"/>
        <end position="75"/>
    </location>
</feature>
<evidence type="ECO:0000256" key="4">
    <source>
        <dbReference type="ARBA" id="ARBA00023136"/>
    </source>
</evidence>
<gene>
    <name evidence="7" type="ORF">SCHPADRAFT_806345</name>
</gene>
<sequence length="226" mass="24995">HYPYVALPLLTALTWFGTVLTLLLKWLLQHRPHYVSMSPGQTIAYISDVAADVLKPLFVAGCAVTAVGFVLMLGVERWARHEGRLLPNTRTSEKVLSALAIVFGVLGGVGLILLSIFDTKRHMKLHRGFLLLFVAGVAFSAICSVCEFYLLQPPSSRATRRTLSLFLLKASFTVVLIILAIAFGSLLVTGRNQNAAAILEWTIAFGFTLYLLTFYFDFREMKVGRG</sequence>
<evidence type="ECO:0000256" key="2">
    <source>
        <dbReference type="ARBA" id="ARBA00022692"/>
    </source>
</evidence>
<reference evidence="7 8" key="1">
    <citation type="submission" date="2015-04" db="EMBL/GenBank/DDBJ databases">
        <title>Complete genome sequence of Schizopora paradoxa KUC8140, a cosmopolitan wood degrader in East Asia.</title>
        <authorList>
            <consortium name="DOE Joint Genome Institute"/>
            <person name="Min B."/>
            <person name="Park H."/>
            <person name="Jang Y."/>
            <person name="Kim J.-J."/>
            <person name="Kim K.H."/>
            <person name="Pangilinan J."/>
            <person name="Lipzen A."/>
            <person name="Riley R."/>
            <person name="Grigoriev I.V."/>
            <person name="Spatafora J.W."/>
            <person name="Choi I.-G."/>
        </authorList>
    </citation>
    <scope>NUCLEOTIDE SEQUENCE [LARGE SCALE GENOMIC DNA]</scope>
    <source>
        <strain evidence="7 8">KUC8140</strain>
    </source>
</reference>
<dbReference type="InterPro" id="IPR050911">
    <property type="entry name" value="DRAM/TMEM150_Autophagy_Mod"/>
</dbReference>
<feature type="domain" description="CWH43-like N-terminal" evidence="6">
    <location>
        <begin position="5"/>
        <end position="220"/>
    </location>
</feature>
<evidence type="ECO:0000256" key="5">
    <source>
        <dbReference type="SAM" id="Phobius"/>
    </source>
</evidence>
<feature type="transmembrane region" description="Helical" evidence="5">
    <location>
        <begin position="95"/>
        <end position="117"/>
    </location>
</feature>
<feature type="transmembrane region" description="Helical" evidence="5">
    <location>
        <begin position="6"/>
        <end position="28"/>
    </location>
</feature>
<dbReference type="STRING" id="27342.A0A0H2R7K0"/>
<keyword evidence="8" id="KW-1185">Reference proteome</keyword>
<dbReference type="FunCoup" id="A0A0H2R7K0">
    <property type="interactions" value="66"/>
</dbReference>
<dbReference type="Proteomes" id="UP000053477">
    <property type="component" value="Unassembled WGS sequence"/>
</dbReference>
<evidence type="ECO:0000256" key="3">
    <source>
        <dbReference type="ARBA" id="ARBA00022989"/>
    </source>
</evidence>
<accession>A0A0H2R7K0</accession>
<keyword evidence="4 5" id="KW-0472">Membrane</keyword>
<keyword evidence="2 5" id="KW-0812">Transmembrane</keyword>
<feature type="transmembrane region" description="Helical" evidence="5">
    <location>
        <begin position="195"/>
        <end position="216"/>
    </location>
</feature>
<dbReference type="GO" id="GO:0005886">
    <property type="term" value="C:plasma membrane"/>
    <property type="evidence" value="ECO:0007669"/>
    <property type="project" value="TreeGrafter"/>
</dbReference>
<dbReference type="PANTHER" id="PTHR21324">
    <property type="entry name" value="FASTING-INDUCIBLE INTEGRAL MEMBRANE PROTEIN TM6P1-RELATED"/>
    <property type="match status" value="1"/>
</dbReference>
<dbReference type="GO" id="GO:0012505">
    <property type="term" value="C:endomembrane system"/>
    <property type="evidence" value="ECO:0007669"/>
    <property type="project" value="UniProtKB-SubCell"/>
</dbReference>
<evidence type="ECO:0000313" key="8">
    <source>
        <dbReference type="Proteomes" id="UP000053477"/>
    </source>
</evidence>
<feature type="non-terminal residue" evidence="7">
    <location>
        <position position="226"/>
    </location>
</feature>
<comment type="subcellular location">
    <subcellularLocation>
        <location evidence="1">Endomembrane system</location>
        <topology evidence="1">Multi-pass membrane protein</topology>
    </subcellularLocation>
</comment>
<protein>
    <recommendedName>
        <fullName evidence="6">CWH43-like N-terminal domain-containing protein</fullName>
    </recommendedName>
</protein>
<organism evidence="7 8">
    <name type="scientific">Schizopora paradoxa</name>
    <dbReference type="NCBI Taxonomy" id="27342"/>
    <lineage>
        <taxon>Eukaryota</taxon>
        <taxon>Fungi</taxon>
        <taxon>Dikarya</taxon>
        <taxon>Basidiomycota</taxon>
        <taxon>Agaricomycotina</taxon>
        <taxon>Agaricomycetes</taxon>
        <taxon>Hymenochaetales</taxon>
        <taxon>Schizoporaceae</taxon>
        <taxon>Schizopora</taxon>
    </lineage>
</organism>
<feature type="non-terminal residue" evidence="7">
    <location>
        <position position="1"/>
    </location>
</feature>
<dbReference type="EMBL" id="KQ086117">
    <property type="protein sequence ID" value="KLO07849.1"/>
    <property type="molecule type" value="Genomic_DNA"/>
</dbReference>
<name>A0A0H2R7K0_9AGAM</name>